<organism evidence="2">
    <name type="scientific">Osmerus mordax</name>
    <name type="common">Rainbow smelt</name>
    <name type="synonym">Atherina mordax</name>
    <dbReference type="NCBI Taxonomy" id="8014"/>
    <lineage>
        <taxon>Eukaryota</taxon>
        <taxon>Metazoa</taxon>
        <taxon>Chordata</taxon>
        <taxon>Craniata</taxon>
        <taxon>Vertebrata</taxon>
        <taxon>Euteleostomi</taxon>
        <taxon>Actinopterygii</taxon>
        <taxon>Neopterygii</taxon>
        <taxon>Teleostei</taxon>
        <taxon>Stomiati</taxon>
        <taxon>Osmeriformes</taxon>
        <taxon>Osmeridae</taxon>
        <taxon>Osmerus</taxon>
    </lineage>
</organism>
<dbReference type="PANTHER" id="PTHR14484:SF0">
    <property type="entry name" value="COILED-COIL DOMAIN-CONTAINING PROTEIN 71"/>
    <property type="match status" value="1"/>
</dbReference>
<protein>
    <submittedName>
        <fullName evidence="2">Coiled-coil domain-containing protein 71</fullName>
    </submittedName>
</protein>
<gene>
    <name evidence="2" type="primary">CCD71</name>
</gene>
<evidence type="ECO:0000256" key="1">
    <source>
        <dbReference type="ARBA" id="ARBA00022553"/>
    </source>
</evidence>
<dbReference type="EMBL" id="BT074895">
    <property type="protein sequence ID" value="ACO09319.1"/>
    <property type="molecule type" value="mRNA"/>
</dbReference>
<accession>C1BJW6</accession>
<proteinExistence type="evidence at transcript level"/>
<dbReference type="AlphaFoldDB" id="C1BJW6"/>
<reference evidence="2" key="1">
    <citation type="submission" date="2009-03" db="EMBL/GenBank/DDBJ databases">
        <title>Osmerus mordax full-length cDNAs.</title>
        <authorList>
            <person name="von Schalburg K."/>
            <person name="Leong J."/>
            <person name="Cooper G."/>
            <person name="Davidson W.S."/>
            <person name="Koop B.F."/>
        </authorList>
    </citation>
    <scope>NUCLEOTIDE SEQUENCE</scope>
    <source>
        <tissue evidence="2">Brain</tissue>
    </source>
</reference>
<name>C1BJW6_OSMMO</name>
<dbReference type="InterPro" id="IPR026695">
    <property type="entry name" value="Ccdc71/71L"/>
</dbReference>
<dbReference type="Pfam" id="PF15374">
    <property type="entry name" value="CCDC71L"/>
    <property type="match status" value="2"/>
</dbReference>
<dbReference type="PANTHER" id="PTHR14484">
    <property type="entry name" value="COILED-COIL DOMAIN-CONTAINING PROTEIN 71"/>
    <property type="match status" value="1"/>
</dbReference>
<keyword evidence="1" id="KW-0597">Phosphoprotein</keyword>
<sequence length="333" mass="37004">MNCDSEKVVQSRSQITSSGQSTLLQALRVFSPMSVDLPQNEKELVTFIEQLRGEGNKPTILKSKDVYGYKSCTSKIRPMVKLHKTVDTVGPKVQEPCKKRGKPTVDKSEINYASLSPAAKVVLKNQPKILLTNMSQDTLKQTVSKPHAFVAGPSNMSTCLKLTNISGPSTGHTARLQFHTGVWTGGVTMSNSHLPLSAQPSDGAINSKKAASLRRGYSVVCSRNLDTASRVPLPHVHQNGWVLRESNGMPCWRDQKRKWVEEAEEKLSVKKSSPVWLVKTQEDLKVKQNNLRFKVIKIDDSITDDEVRRKAQKILQVNLSPVIEIQPLIAYPV</sequence>
<evidence type="ECO:0000313" key="2">
    <source>
        <dbReference type="EMBL" id="ACO09319.1"/>
    </source>
</evidence>